<sequence length="950" mass="109602">MAEMMALMLAEAVVSQVVQRITDLLIQEAASLSSVRNDVQILRTELTRIKCFLEDVDHKQEQGKRMQNWVAEVRDVACEIEDTIETYIYKLNYSSCITASYHRRKLRAEIGSIKDKLNSIRKSTQTYQISFSSGGGSSGSLRHLRRSSPKDHDEEDDIISLKAVTTLKNRLILEENDQHRIISVVGMGGLGKTTLAKKVYNDRDVKQHFDCAAWVPISQQCQLRYVLSEILIHVGFVISDELTSNTSERRRKEGLWEERAKERAILDALKEDDLEYLIENELGEKRYLVVLDDIWRNEDWDSIDHVLPKGTSGSKVVFTTRNRELALNADPYSLPIEPPLLTPEESWELLRHKAFPKDATGQWACTPEDRIVGKEMVKRCEGLPGAIVVLGGLLRTKTYDEWLKVQNDVNLYLNKHRFGSQHGVEEMLALSYHDLPYYLKPCFLYLCCFPKDHLGISRRKLLRLWIAEGFITVPIRSCQTPKEIAEGYFRELIDRCMIQVSKRDFSELSIKTCHMHDLMLDFCMAKARKENFSQIIQQQEQDKQTMTTSSFLMDHHFFTTHTRRIALHSGCNLGTDQMHPHLRSLLCFDVSSTSLVEYLRSMNLRLLRVLEVWFIKGNERTEVCKVPAEIGDFIHLRYLGMRDAKRIKMPRSIGSLRSLDTINLRDNDEVVLPREILRLTRLRHLLLPFDTRIPYGISWKSCGIHSYPTHIETLRYVKFGPLLLRKKTTNQVTLKYLQNLGIQFNSSVEVKHVLKTPNFELRKLQSLFMSLNSSDPFPCLQSLSECSVLISLTLDGKISDSLDFLPESLTKLVLKNSMSEKEPMENLEKLPKLKFLRLDNAYSGSTLVCNKEGFPRMETLQLFSLEDVEDWEVHENAMPNLKSLHIERMPKLQMIPEGLKDIASIKELKISEMERSFADRLSAKDGIEGPDFYKVSRVRSLSFSWMLPSN</sequence>
<feature type="region of interest" description="Disordered" evidence="4">
    <location>
        <begin position="131"/>
        <end position="155"/>
    </location>
</feature>
<feature type="domain" description="NB-ARC" evidence="5">
    <location>
        <begin position="164"/>
        <end position="358"/>
    </location>
</feature>
<organism evidence="9 10">
    <name type="scientific">Ficus carica</name>
    <name type="common">Common fig</name>
    <dbReference type="NCBI Taxonomy" id="3494"/>
    <lineage>
        <taxon>Eukaryota</taxon>
        <taxon>Viridiplantae</taxon>
        <taxon>Streptophyta</taxon>
        <taxon>Embryophyta</taxon>
        <taxon>Tracheophyta</taxon>
        <taxon>Spermatophyta</taxon>
        <taxon>Magnoliopsida</taxon>
        <taxon>eudicotyledons</taxon>
        <taxon>Gunneridae</taxon>
        <taxon>Pentapetalae</taxon>
        <taxon>rosids</taxon>
        <taxon>fabids</taxon>
        <taxon>Rosales</taxon>
        <taxon>Moraceae</taxon>
        <taxon>Ficeae</taxon>
        <taxon>Ficus</taxon>
    </lineage>
</organism>
<dbReference type="InterPro" id="IPR002182">
    <property type="entry name" value="NB-ARC"/>
</dbReference>
<evidence type="ECO:0000256" key="4">
    <source>
        <dbReference type="SAM" id="MobiDB-lite"/>
    </source>
</evidence>
<dbReference type="Pfam" id="PF23559">
    <property type="entry name" value="WHD_DRP"/>
    <property type="match status" value="1"/>
</dbReference>
<evidence type="ECO:0000313" key="9">
    <source>
        <dbReference type="EMBL" id="GMN52867.1"/>
    </source>
</evidence>
<dbReference type="Gene3D" id="1.10.10.10">
    <property type="entry name" value="Winged helix-like DNA-binding domain superfamily/Winged helix DNA-binding domain"/>
    <property type="match status" value="1"/>
</dbReference>
<dbReference type="Proteomes" id="UP001187192">
    <property type="component" value="Unassembled WGS sequence"/>
</dbReference>
<dbReference type="CDD" id="cd14798">
    <property type="entry name" value="RX-CC_like"/>
    <property type="match status" value="1"/>
</dbReference>
<proteinExistence type="predicted"/>
<dbReference type="Pfam" id="PF23598">
    <property type="entry name" value="LRR_14"/>
    <property type="match status" value="1"/>
</dbReference>
<evidence type="ECO:0000259" key="5">
    <source>
        <dbReference type="Pfam" id="PF00931"/>
    </source>
</evidence>
<keyword evidence="10" id="KW-1185">Reference proteome</keyword>
<gene>
    <name evidence="9" type="ORF">TIFTF001_022010</name>
</gene>
<dbReference type="InterPro" id="IPR055414">
    <property type="entry name" value="LRR_R13L4/SHOC2-like"/>
</dbReference>
<dbReference type="Gene3D" id="1.10.8.430">
    <property type="entry name" value="Helical domain of apoptotic protease-activating factors"/>
    <property type="match status" value="1"/>
</dbReference>
<comment type="caution">
    <text evidence="9">The sequence shown here is derived from an EMBL/GenBank/DDBJ whole genome shotgun (WGS) entry which is preliminary data.</text>
</comment>
<dbReference type="InterPro" id="IPR058922">
    <property type="entry name" value="WHD_DRP"/>
</dbReference>
<dbReference type="GO" id="GO:0098542">
    <property type="term" value="P:defense response to other organism"/>
    <property type="evidence" value="ECO:0007669"/>
    <property type="project" value="TreeGrafter"/>
</dbReference>
<keyword evidence="3" id="KW-0611">Plant defense</keyword>
<keyword evidence="2" id="KW-0547">Nucleotide-binding</keyword>
<dbReference type="InterPro" id="IPR036388">
    <property type="entry name" value="WH-like_DNA-bd_sf"/>
</dbReference>
<dbReference type="SUPFAM" id="SSF52540">
    <property type="entry name" value="P-loop containing nucleoside triphosphate hydrolases"/>
    <property type="match status" value="1"/>
</dbReference>
<evidence type="ECO:0000256" key="2">
    <source>
        <dbReference type="ARBA" id="ARBA00022741"/>
    </source>
</evidence>
<dbReference type="Gene3D" id="3.40.50.300">
    <property type="entry name" value="P-loop containing nucleotide triphosphate hydrolases"/>
    <property type="match status" value="1"/>
</dbReference>
<feature type="domain" description="Disease resistance protein winged helix" evidence="7">
    <location>
        <begin position="449"/>
        <end position="522"/>
    </location>
</feature>
<evidence type="ECO:0000259" key="7">
    <source>
        <dbReference type="Pfam" id="PF23559"/>
    </source>
</evidence>
<dbReference type="InterPro" id="IPR032675">
    <property type="entry name" value="LRR_dom_sf"/>
</dbReference>
<protein>
    <submittedName>
        <fullName evidence="9">Uncharacterized protein</fullName>
    </submittedName>
</protein>
<dbReference type="InterPro" id="IPR041118">
    <property type="entry name" value="Rx_N"/>
</dbReference>
<dbReference type="EMBL" id="BTGU01000043">
    <property type="protein sequence ID" value="GMN52867.1"/>
    <property type="molecule type" value="Genomic_DNA"/>
</dbReference>
<keyword evidence="1" id="KW-0677">Repeat</keyword>
<dbReference type="InterPro" id="IPR044974">
    <property type="entry name" value="Disease_R_plants"/>
</dbReference>
<dbReference type="SUPFAM" id="SSF52058">
    <property type="entry name" value="L domain-like"/>
    <property type="match status" value="1"/>
</dbReference>
<feature type="domain" description="Disease resistance N-terminal" evidence="6">
    <location>
        <begin position="13"/>
        <end position="95"/>
    </location>
</feature>
<dbReference type="AlphaFoldDB" id="A0AA88ALD9"/>
<name>A0AA88ALD9_FICCA</name>
<dbReference type="Gene3D" id="1.20.5.4130">
    <property type="match status" value="1"/>
</dbReference>
<dbReference type="PANTHER" id="PTHR23155:SF1185">
    <property type="entry name" value="DISEASE RESISTANCE RPP8-LIKE PROTEIN 3-RELATED"/>
    <property type="match status" value="1"/>
</dbReference>
<dbReference type="InterPro" id="IPR027417">
    <property type="entry name" value="P-loop_NTPase"/>
</dbReference>
<evidence type="ECO:0000256" key="1">
    <source>
        <dbReference type="ARBA" id="ARBA00022737"/>
    </source>
</evidence>
<dbReference type="PRINTS" id="PR00364">
    <property type="entry name" value="DISEASERSIST"/>
</dbReference>
<dbReference type="Pfam" id="PF00931">
    <property type="entry name" value="NB-ARC"/>
    <property type="match status" value="1"/>
</dbReference>
<evidence type="ECO:0000259" key="8">
    <source>
        <dbReference type="Pfam" id="PF23598"/>
    </source>
</evidence>
<dbReference type="InterPro" id="IPR042197">
    <property type="entry name" value="Apaf_helical"/>
</dbReference>
<evidence type="ECO:0000313" key="10">
    <source>
        <dbReference type="Proteomes" id="UP001187192"/>
    </source>
</evidence>
<dbReference type="GO" id="GO:0043531">
    <property type="term" value="F:ADP binding"/>
    <property type="evidence" value="ECO:0007669"/>
    <property type="project" value="InterPro"/>
</dbReference>
<accession>A0AA88ALD9</accession>
<dbReference type="FunFam" id="3.40.50.300:FF:001091">
    <property type="entry name" value="Probable disease resistance protein At1g61300"/>
    <property type="match status" value="1"/>
</dbReference>
<dbReference type="PANTHER" id="PTHR23155">
    <property type="entry name" value="DISEASE RESISTANCE PROTEIN RP"/>
    <property type="match status" value="1"/>
</dbReference>
<feature type="domain" description="Disease resistance R13L4/SHOC-2-like LRR" evidence="8">
    <location>
        <begin position="581"/>
        <end position="909"/>
    </location>
</feature>
<dbReference type="Pfam" id="PF18052">
    <property type="entry name" value="Rx_N"/>
    <property type="match status" value="1"/>
</dbReference>
<reference evidence="9" key="1">
    <citation type="submission" date="2023-07" db="EMBL/GenBank/DDBJ databases">
        <title>draft genome sequence of fig (Ficus carica).</title>
        <authorList>
            <person name="Takahashi T."/>
            <person name="Nishimura K."/>
        </authorList>
    </citation>
    <scope>NUCLEOTIDE SEQUENCE</scope>
</reference>
<evidence type="ECO:0000259" key="6">
    <source>
        <dbReference type="Pfam" id="PF18052"/>
    </source>
</evidence>
<dbReference type="Gene3D" id="3.80.10.10">
    <property type="entry name" value="Ribonuclease Inhibitor"/>
    <property type="match status" value="2"/>
</dbReference>
<dbReference type="FunFam" id="1.10.10.10:FF:000322">
    <property type="entry name" value="Probable disease resistance protein At1g63360"/>
    <property type="match status" value="1"/>
</dbReference>
<evidence type="ECO:0000256" key="3">
    <source>
        <dbReference type="ARBA" id="ARBA00022821"/>
    </source>
</evidence>
<dbReference type="InterPro" id="IPR038005">
    <property type="entry name" value="RX-like_CC"/>
</dbReference>